<dbReference type="InterPro" id="IPR000182">
    <property type="entry name" value="GNAT_dom"/>
</dbReference>
<dbReference type="PROSITE" id="PS51186">
    <property type="entry name" value="GNAT"/>
    <property type="match status" value="1"/>
</dbReference>
<gene>
    <name evidence="2" type="ORF">H8B09_24400</name>
</gene>
<dbReference type="PANTHER" id="PTHR13355:SF23">
    <property type="entry name" value="FAMILY N-ACETYLTRANSFERASE, PUTATIVE (AFU_ORTHOLOGUE AFUA_3G00870)-RELATED"/>
    <property type="match status" value="1"/>
</dbReference>
<comment type="caution">
    <text evidence="2">The sequence shown here is derived from an EMBL/GenBank/DDBJ whole genome shotgun (WGS) entry which is preliminary data.</text>
</comment>
<evidence type="ECO:0000313" key="2">
    <source>
        <dbReference type="EMBL" id="MBD3921925.1"/>
    </source>
</evidence>
<dbReference type="InterPro" id="IPR039143">
    <property type="entry name" value="GNPNAT1-like"/>
</dbReference>
<reference evidence="2 3" key="1">
    <citation type="submission" date="2020-09" db="EMBL/GenBank/DDBJ databases">
        <title>Paenibacillus sp. strain PR3 16S rRNA gene Genome sequencing and assembly.</title>
        <authorList>
            <person name="Kim J."/>
        </authorList>
    </citation>
    <scope>NUCLEOTIDE SEQUENCE [LARGE SCALE GENOMIC DNA]</scope>
    <source>
        <strain evidence="2 3">PR3</strain>
    </source>
</reference>
<dbReference type="Gene3D" id="3.40.630.30">
    <property type="match status" value="1"/>
</dbReference>
<dbReference type="Pfam" id="PF00583">
    <property type="entry name" value="Acetyltransf_1"/>
    <property type="match status" value="1"/>
</dbReference>
<evidence type="ECO:0000259" key="1">
    <source>
        <dbReference type="PROSITE" id="PS51186"/>
    </source>
</evidence>
<protein>
    <submittedName>
        <fullName evidence="2">GNAT family N-acetyltransferase</fullName>
    </submittedName>
</protein>
<dbReference type="Proteomes" id="UP000609346">
    <property type="component" value="Unassembled WGS sequence"/>
</dbReference>
<evidence type="ECO:0000313" key="3">
    <source>
        <dbReference type="Proteomes" id="UP000609346"/>
    </source>
</evidence>
<dbReference type="RefSeq" id="WP_191206226.1">
    <property type="nucleotide sequence ID" value="NZ_JACXZA010000007.1"/>
</dbReference>
<dbReference type="CDD" id="cd04301">
    <property type="entry name" value="NAT_SF"/>
    <property type="match status" value="1"/>
</dbReference>
<sequence>MDELMEVFPEAPSAEEYNALRIAAGLSPKDLAGARIGLAHSVHIVTLRSDDGQLVGMGRIIGDGGCFYHIVDIAVHPSRQGRGYGKLIMKALMDYLDATAHPGSYVSLIADVPADQLYRKFGFDYTQPKSVGMYRRY</sequence>
<dbReference type="InterPro" id="IPR016181">
    <property type="entry name" value="Acyl_CoA_acyltransferase"/>
</dbReference>
<dbReference type="PANTHER" id="PTHR13355">
    <property type="entry name" value="GLUCOSAMINE 6-PHOSPHATE N-ACETYLTRANSFERASE"/>
    <property type="match status" value="1"/>
</dbReference>
<dbReference type="EMBL" id="JACXZA010000007">
    <property type="protein sequence ID" value="MBD3921925.1"/>
    <property type="molecule type" value="Genomic_DNA"/>
</dbReference>
<name>A0ABR8N231_9BACL</name>
<proteinExistence type="predicted"/>
<keyword evidence="3" id="KW-1185">Reference proteome</keyword>
<feature type="domain" description="N-acetyltransferase" evidence="1">
    <location>
        <begin position="1"/>
        <end position="137"/>
    </location>
</feature>
<dbReference type="SUPFAM" id="SSF55729">
    <property type="entry name" value="Acyl-CoA N-acyltransferases (Nat)"/>
    <property type="match status" value="1"/>
</dbReference>
<organism evidence="2 3">
    <name type="scientific">Paenibacillus terricola</name>
    <dbReference type="NCBI Taxonomy" id="2763503"/>
    <lineage>
        <taxon>Bacteria</taxon>
        <taxon>Bacillati</taxon>
        <taxon>Bacillota</taxon>
        <taxon>Bacilli</taxon>
        <taxon>Bacillales</taxon>
        <taxon>Paenibacillaceae</taxon>
        <taxon>Paenibacillus</taxon>
    </lineage>
</organism>
<accession>A0ABR8N231</accession>